<comment type="subcellular location">
    <subcellularLocation>
        <location evidence="1 9 10">Nucleus</location>
    </subcellularLocation>
</comment>
<sequence>MATIFTSDAHKNPGAWTGGFDNNTNNYLPGMVMMPVPLLHPHKNTSGLCLGLPGMEGASSEDQEPSDQPPRKRRFHRHTLRQIQEMEMVFKECPHPDEKQRMQLSRELGLEPRQVKFWFQNRRTQMKVSIKVFEENQAHQERAENSMLRAENERLRSENIAMREALKNATCPHCGGPATLGEMSYDEQQLRIENAHLKDEVQLDRVSSLAAKYLSKPGGGAPHGLSVQTSLPGTSLDPSAAAFGPQSNSALAVTPGPSMLELATRPGGLSQVEKPLVAELAIIAMEELLALAQSREPLWILEENGAKESLNGEEYMQQFSRGLGPTPVGLKAEVTRDTGLVMMNGAALVDTIMDARWMDMFSCIISRALTSEVLSTGVGGNWNNALQLVMYAEFQVLSPLVPTREAYFLRYCKQHAEGVWAIVDVSVDGLRENPPPQLRNRLRPSGFLIQDMPNGYSKVSHGFQVTILQHMEYDDRQVNNMYRGLVSSGLAFGAKRWLATLQRQCERLAVLLATNISPRDLGGISNATGRRSMLKLAQRMTNNFCAGVSASTVHTWTTLSGSGEDDVRVMTRKSIDNPGEPPGIVLSAATSLWMPVSPQRVFEFLRDDRLRSEILPEGPRSIGTTPETSSRASSSEPGCLLTVAFQILVSNVPTAKLNLESVTTVNSLISCTVQRIKTALSCET</sequence>
<dbReference type="SUPFAM" id="SSF46689">
    <property type="entry name" value="Homeodomain-like"/>
    <property type="match status" value="1"/>
</dbReference>
<dbReference type="GO" id="GO:0005634">
    <property type="term" value="C:nucleus"/>
    <property type="evidence" value="ECO:0007669"/>
    <property type="project" value="UniProtKB-SubCell"/>
</dbReference>
<keyword evidence="8 9" id="KW-0539">Nucleus</keyword>
<evidence type="ECO:0000256" key="10">
    <source>
        <dbReference type="RuleBase" id="RU000682"/>
    </source>
</evidence>
<evidence type="ECO:0000256" key="6">
    <source>
        <dbReference type="ARBA" id="ARBA00023155"/>
    </source>
</evidence>
<protein>
    <submittedName>
        <fullName evidence="15">Uncharacterized protein HDZ41-1</fullName>
    </submittedName>
</protein>
<dbReference type="InterPro" id="IPR002913">
    <property type="entry name" value="START_lipid-bd_dom"/>
</dbReference>
<dbReference type="GO" id="GO:0008289">
    <property type="term" value="F:lipid binding"/>
    <property type="evidence" value="ECO:0007669"/>
    <property type="project" value="InterPro"/>
</dbReference>
<dbReference type="Gramene" id="EFJ25150">
    <property type="protein sequence ID" value="EFJ25150"/>
    <property type="gene ID" value="SELMODRAFT_450557"/>
</dbReference>
<dbReference type="FunFam" id="1.10.10.60:FF:000229">
    <property type="entry name" value="Homeobox-leucine zipper protein HDG1"/>
    <property type="match status" value="1"/>
</dbReference>
<feature type="region of interest" description="Disordered" evidence="12">
    <location>
        <begin position="615"/>
        <end position="635"/>
    </location>
</feature>
<keyword evidence="7" id="KW-0804">Transcription</keyword>
<dbReference type="PANTHER" id="PTHR45654">
    <property type="entry name" value="HOMEOBOX-LEUCINE ZIPPER PROTEIN MERISTEM L1"/>
    <property type="match status" value="1"/>
</dbReference>
<evidence type="ECO:0000256" key="1">
    <source>
        <dbReference type="ARBA" id="ARBA00004123"/>
    </source>
</evidence>
<feature type="DNA-binding region" description="Homeobox" evidence="9">
    <location>
        <begin position="71"/>
        <end position="130"/>
    </location>
</feature>
<dbReference type="STRING" id="88036.D8RQX5"/>
<gene>
    <name evidence="15" type="primary">HDZ41-1</name>
    <name evidence="15" type="ORF">SELMODRAFT_450557</name>
</gene>
<dbReference type="eggNOG" id="ENOG502QUAY">
    <property type="taxonomic scope" value="Eukaryota"/>
</dbReference>
<dbReference type="Pfam" id="PF25797">
    <property type="entry name" value="PDF2_C"/>
    <property type="match status" value="2"/>
</dbReference>
<dbReference type="OMA" id="NMFETHH"/>
<dbReference type="InterPro" id="IPR009057">
    <property type="entry name" value="Homeodomain-like_sf"/>
</dbReference>
<proteinExistence type="inferred from homology"/>
<dbReference type="KEGG" id="smo:SELMODRAFT_450557"/>
<keyword evidence="5 9" id="KW-0238">DNA-binding</keyword>
<dbReference type="GO" id="GO:0000981">
    <property type="term" value="F:DNA-binding transcription factor activity, RNA polymerase II-specific"/>
    <property type="evidence" value="ECO:0007669"/>
    <property type="project" value="InterPro"/>
</dbReference>
<dbReference type="EMBL" id="GL377587">
    <property type="protein sequence ID" value="EFJ25150.1"/>
    <property type="molecule type" value="Genomic_DNA"/>
</dbReference>
<dbReference type="SMART" id="SM00389">
    <property type="entry name" value="HOX"/>
    <property type="match status" value="1"/>
</dbReference>
<dbReference type="Pfam" id="PF00046">
    <property type="entry name" value="Homeodomain"/>
    <property type="match status" value="1"/>
</dbReference>
<evidence type="ECO:0000256" key="3">
    <source>
        <dbReference type="ARBA" id="ARBA00023015"/>
    </source>
</evidence>
<evidence type="ECO:0000259" key="13">
    <source>
        <dbReference type="PROSITE" id="PS50071"/>
    </source>
</evidence>
<keyword evidence="16" id="KW-1185">Reference proteome</keyword>
<dbReference type="InterPro" id="IPR001356">
    <property type="entry name" value="HD"/>
</dbReference>
<evidence type="ECO:0000256" key="7">
    <source>
        <dbReference type="ARBA" id="ARBA00023163"/>
    </source>
</evidence>
<reference evidence="15 16" key="1">
    <citation type="journal article" date="2011" name="Science">
        <title>The Selaginella genome identifies genetic changes associated with the evolution of vascular plants.</title>
        <authorList>
            <person name="Banks J.A."/>
            <person name="Nishiyama T."/>
            <person name="Hasebe M."/>
            <person name="Bowman J.L."/>
            <person name="Gribskov M."/>
            <person name="dePamphilis C."/>
            <person name="Albert V.A."/>
            <person name="Aono N."/>
            <person name="Aoyama T."/>
            <person name="Ambrose B.A."/>
            <person name="Ashton N.W."/>
            <person name="Axtell M.J."/>
            <person name="Barker E."/>
            <person name="Barker M.S."/>
            <person name="Bennetzen J.L."/>
            <person name="Bonawitz N.D."/>
            <person name="Chapple C."/>
            <person name="Cheng C."/>
            <person name="Correa L.G."/>
            <person name="Dacre M."/>
            <person name="DeBarry J."/>
            <person name="Dreyer I."/>
            <person name="Elias M."/>
            <person name="Engstrom E.M."/>
            <person name="Estelle M."/>
            <person name="Feng L."/>
            <person name="Finet C."/>
            <person name="Floyd S.K."/>
            <person name="Frommer W.B."/>
            <person name="Fujita T."/>
            <person name="Gramzow L."/>
            <person name="Gutensohn M."/>
            <person name="Harholt J."/>
            <person name="Hattori M."/>
            <person name="Heyl A."/>
            <person name="Hirai T."/>
            <person name="Hiwatashi Y."/>
            <person name="Ishikawa M."/>
            <person name="Iwata M."/>
            <person name="Karol K.G."/>
            <person name="Koehler B."/>
            <person name="Kolukisaoglu U."/>
            <person name="Kubo M."/>
            <person name="Kurata T."/>
            <person name="Lalonde S."/>
            <person name="Li K."/>
            <person name="Li Y."/>
            <person name="Litt A."/>
            <person name="Lyons E."/>
            <person name="Manning G."/>
            <person name="Maruyama T."/>
            <person name="Michael T.P."/>
            <person name="Mikami K."/>
            <person name="Miyazaki S."/>
            <person name="Morinaga S."/>
            <person name="Murata T."/>
            <person name="Mueller-Roeber B."/>
            <person name="Nelson D.R."/>
            <person name="Obara M."/>
            <person name="Oguri Y."/>
            <person name="Olmstead R.G."/>
            <person name="Onodera N."/>
            <person name="Petersen B.L."/>
            <person name="Pils B."/>
            <person name="Prigge M."/>
            <person name="Rensing S.A."/>
            <person name="Riano-Pachon D.M."/>
            <person name="Roberts A.W."/>
            <person name="Sato Y."/>
            <person name="Scheller H.V."/>
            <person name="Schulz B."/>
            <person name="Schulz C."/>
            <person name="Shakirov E.V."/>
            <person name="Shibagaki N."/>
            <person name="Shinohara N."/>
            <person name="Shippen D.E."/>
            <person name="Soerensen I."/>
            <person name="Sotooka R."/>
            <person name="Sugimoto N."/>
            <person name="Sugita M."/>
            <person name="Sumikawa N."/>
            <person name="Tanurdzic M."/>
            <person name="Theissen G."/>
            <person name="Ulvskov P."/>
            <person name="Wakazuki S."/>
            <person name="Weng J.K."/>
            <person name="Willats W.W."/>
            <person name="Wipf D."/>
            <person name="Wolf P.G."/>
            <person name="Yang L."/>
            <person name="Zimmer A.D."/>
            <person name="Zhu Q."/>
            <person name="Mitros T."/>
            <person name="Hellsten U."/>
            <person name="Loque D."/>
            <person name="Otillar R."/>
            <person name="Salamov A."/>
            <person name="Schmutz J."/>
            <person name="Shapiro H."/>
            <person name="Lindquist E."/>
            <person name="Lucas S."/>
            <person name="Rokhsar D."/>
            <person name="Grigoriev I.V."/>
        </authorList>
    </citation>
    <scope>NUCLEOTIDE SEQUENCE [LARGE SCALE GENOMIC DNA]</scope>
</reference>
<dbReference type="Proteomes" id="UP000001514">
    <property type="component" value="Unassembled WGS sequence"/>
</dbReference>
<dbReference type="InterPro" id="IPR057993">
    <property type="entry name" value="HD-Zip_IV_C"/>
</dbReference>
<feature type="region of interest" description="Disordered" evidence="12">
    <location>
        <begin position="219"/>
        <end position="243"/>
    </location>
</feature>
<dbReference type="GO" id="GO:0003677">
    <property type="term" value="F:DNA binding"/>
    <property type="evidence" value="ECO:0007669"/>
    <property type="project" value="UniProtKB-UniRule"/>
</dbReference>
<dbReference type="CDD" id="cd08875">
    <property type="entry name" value="START_ArGLABRA2_like"/>
    <property type="match status" value="1"/>
</dbReference>
<dbReference type="PROSITE" id="PS00027">
    <property type="entry name" value="HOMEOBOX_1"/>
    <property type="match status" value="1"/>
</dbReference>
<evidence type="ECO:0000256" key="11">
    <source>
        <dbReference type="SAM" id="Coils"/>
    </source>
</evidence>
<dbReference type="InParanoid" id="D8RQX5"/>
<evidence type="ECO:0000256" key="12">
    <source>
        <dbReference type="SAM" id="MobiDB-lite"/>
    </source>
</evidence>
<name>D8RQX5_SELML</name>
<dbReference type="PROSITE" id="PS50848">
    <property type="entry name" value="START"/>
    <property type="match status" value="1"/>
</dbReference>
<dbReference type="AlphaFoldDB" id="D8RQX5"/>
<accession>D8RQX5</accession>
<feature type="compositionally biased region" description="Polar residues" evidence="12">
    <location>
        <begin position="622"/>
        <end position="635"/>
    </location>
</feature>
<evidence type="ECO:0000256" key="2">
    <source>
        <dbReference type="ARBA" id="ARBA00006789"/>
    </source>
</evidence>
<evidence type="ECO:0000256" key="8">
    <source>
        <dbReference type="ARBA" id="ARBA00023242"/>
    </source>
</evidence>
<dbReference type="PANTHER" id="PTHR45654:SF77">
    <property type="entry name" value="HOMEOBOX-LEUCINE ZIPPER PROTEIN MERISTEM L1"/>
    <property type="match status" value="1"/>
</dbReference>
<dbReference type="Gene3D" id="3.30.530.20">
    <property type="match status" value="1"/>
</dbReference>
<dbReference type="SUPFAM" id="SSF55961">
    <property type="entry name" value="Bet v1-like"/>
    <property type="match status" value="2"/>
</dbReference>
<evidence type="ECO:0000313" key="15">
    <source>
        <dbReference type="EMBL" id="EFJ25150.1"/>
    </source>
</evidence>
<evidence type="ECO:0000259" key="14">
    <source>
        <dbReference type="PROSITE" id="PS50848"/>
    </source>
</evidence>
<feature type="compositionally biased region" description="Polar residues" evidence="12">
    <location>
        <begin position="226"/>
        <end position="237"/>
    </location>
</feature>
<dbReference type="InterPro" id="IPR017970">
    <property type="entry name" value="Homeobox_CS"/>
</dbReference>
<keyword evidence="4 11" id="KW-0175">Coiled coil</keyword>
<dbReference type="PROSITE" id="PS50071">
    <property type="entry name" value="HOMEOBOX_2"/>
    <property type="match status" value="1"/>
</dbReference>
<dbReference type="InterPro" id="IPR042160">
    <property type="entry name" value="HD-Zip_IV"/>
</dbReference>
<evidence type="ECO:0000256" key="4">
    <source>
        <dbReference type="ARBA" id="ARBA00023054"/>
    </source>
</evidence>
<dbReference type="Gene3D" id="1.10.10.60">
    <property type="entry name" value="Homeodomain-like"/>
    <property type="match status" value="1"/>
</dbReference>
<comment type="similarity">
    <text evidence="2">Belongs to the HD-ZIP homeobox family. Class IV subfamily.</text>
</comment>
<dbReference type="SMART" id="SM00234">
    <property type="entry name" value="START"/>
    <property type="match status" value="1"/>
</dbReference>
<dbReference type="HOGENOM" id="CLU_015002_2_1_1"/>
<feature type="region of interest" description="Disordered" evidence="12">
    <location>
        <begin position="50"/>
        <end position="74"/>
    </location>
</feature>
<feature type="domain" description="Homeobox" evidence="13">
    <location>
        <begin position="69"/>
        <end position="129"/>
    </location>
</feature>
<feature type="coiled-coil region" evidence="11">
    <location>
        <begin position="133"/>
        <end position="165"/>
    </location>
</feature>
<feature type="domain" description="START" evidence="14">
    <location>
        <begin position="270"/>
        <end position="510"/>
    </location>
</feature>
<organism evidence="16">
    <name type="scientific">Selaginella moellendorffii</name>
    <name type="common">Spikemoss</name>
    <dbReference type="NCBI Taxonomy" id="88036"/>
    <lineage>
        <taxon>Eukaryota</taxon>
        <taxon>Viridiplantae</taxon>
        <taxon>Streptophyta</taxon>
        <taxon>Embryophyta</taxon>
        <taxon>Tracheophyta</taxon>
        <taxon>Lycopodiopsida</taxon>
        <taxon>Selaginellales</taxon>
        <taxon>Selaginellaceae</taxon>
        <taxon>Selaginella</taxon>
    </lineage>
</organism>
<keyword evidence="3" id="KW-0805">Transcription regulation</keyword>
<dbReference type="Pfam" id="PF01852">
    <property type="entry name" value="START"/>
    <property type="match status" value="1"/>
</dbReference>
<evidence type="ECO:0000313" key="16">
    <source>
        <dbReference type="Proteomes" id="UP000001514"/>
    </source>
</evidence>
<dbReference type="CDD" id="cd00086">
    <property type="entry name" value="homeodomain"/>
    <property type="match status" value="1"/>
</dbReference>
<evidence type="ECO:0000256" key="9">
    <source>
        <dbReference type="PROSITE-ProRule" id="PRU00108"/>
    </source>
</evidence>
<evidence type="ECO:0000256" key="5">
    <source>
        <dbReference type="ARBA" id="ARBA00023125"/>
    </source>
</evidence>
<keyword evidence="6 9" id="KW-0371">Homeobox</keyword>
<dbReference type="InterPro" id="IPR023393">
    <property type="entry name" value="START-like_dom_sf"/>
</dbReference>